<gene>
    <name evidence="2" type="ORF">CAUJ_LOCUS13816</name>
</gene>
<reference evidence="2" key="1">
    <citation type="submission" date="2020-10" db="EMBL/GenBank/DDBJ databases">
        <authorList>
            <person name="Kikuchi T."/>
        </authorList>
    </citation>
    <scope>NUCLEOTIDE SEQUENCE</scope>
    <source>
        <strain evidence="2">NKZ352</strain>
    </source>
</reference>
<name>A0A8S1HRB4_9PELO</name>
<keyword evidence="3" id="KW-1185">Reference proteome</keyword>
<dbReference type="Proteomes" id="UP000835052">
    <property type="component" value="Unassembled WGS sequence"/>
</dbReference>
<proteinExistence type="predicted"/>
<feature type="region of interest" description="Disordered" evidence="1">
    <location>
        <begin position="304"/>
        <end position="336"/>
    </location>
</feature>
<evidence type="ECO:0000313" key="2">
    <source>
        <dbReference type="EMBL" id="CAD6197909.1"/>
    </source>
</evidence>
<dbReference type="AlphaFoldDB" id="A0A8S1HRB4"/>
<sequence>MSHRDFNFGPPISFASFFVNSLNEEETDVSGREVWPRQDHEGLPCDCYTDSRDCTTCDSSYDTTHNPISSSTTRSFAYMSGSQNSIASNWHNSQFSNAHSSSVSEVDEIELDQELSQLLRQEDCYSNSSIITGNSGQNNISRIDLNDFVFETVETLKKKGHDNEESAFLEFHMLNELKNSRKFHQREVENQFNLLELRLLGEKSLISNSLSENTALLTQILQVEAKVNHLRNLLSDCDAFLSSIRKSQENMTAVQEFKIYLKRKLATFVKKEKEKECAPPETAGRKIEELQQQIDEIFQRVQTERESSPTALQGPSSLSEDSTMSSTSTGVTGPRKYLNDEELSVSTCRSFEVLQDSTRCREVKFNSSSQFL</sequence>
<organism evidence="2 3">
    <name type="scientific">Caenorhabditis auriculariae</name>
    <dbReference type="NCBI Taxonomy" id="2777116"/>
    <lineage>
        <taxon>Eukaryota</taxon>
        <taxon>Metazoa</taxon>
        <taxon>Ecdysozoa</taxon>
        <taxon>Nematoda</taxon>
        <taxon>Chromadorea</taxon>
        <taxon>Rhabditida</taxon>
        <taxon>Rhabditina</taxon>
        <taxon>Rhabditomorpha</taxon>
        <taxon>Rhabditoidea</taxon>
        <taxon>Rhabditidae</taxon>
        <taxon>Peloderinae</taxon>
        <taxon>Caenorhabditis</taxon>
    </lineage>
</organism>
<evidence type="ECO:0000256" key="1">
    <source>
        <dbReference type="SAM" id="MobiDB-lite"/>
    </source>
</evidence>
<accession>A0A8S1HRB4</accession>
<evidence type="ECO:0000313" key="3">
    <source>
        <dbReference type="Proteomes" id="UP000835052"/>
    </source>
</evidence>
<protein>
    <submittedName>
        <fullName evidence="2">Uncharacterized protein</fullName>
    </submittedName>
</protein>
<feature type="compositionally biased region" description="Low complexity" evidence="1">
    <location>
        <begin position="316"/>
        <end position="333"/>
    </location>
</feature>
<dbReference type="EMBL" id="CAJGYM010000108">
    <property type="protein sequence ID" value="CAD6197909.1"/>
    <property type="molecule type" value="Genomic_DNA"/>
</dbReference>
<comment type="caution">
    <text evidence="2">The sequence shown here is derived from an EMBL/GenBank/DDBJ whole genome shotgun (WGS) entry which is preliminary data.</text>
</comment>